<dbReference type="RefSeq" id="WP_142944225.1">
    <property type="nucleotide sequence ID" value="NZ_VIKR01000007.1"/>
</dbReference>
<comment type="caution">
    <text evidence="1">The sequence shown here is derived from an EMBL/GenBank/DDBJ whole genome shotgun (WGS) entry which is preliminary data.</text>
</comment>
<organism evidence="1 2">
    <name type="scientific">Aliikangiella marina</name>
    <dbReference type="NCBI Taxonomy" id="1712262"/>
    <lineage>
        <taxon>Bacteria</taxon>
        <taxon>Pseudomonadati</taxon>
        <taxon>Pseudomonadota</taxon>
        <taxon>Gammaproteobacteria</taxon>
        <taxon>Oceanospirillales</taxon>
        <taxon>Pleioneaceae</taxon>
        <taxon>Aliikangiella</taxon>
    </lineage>
</organism>
<evidence type="ECO:0000313" key="1">
    <source>
        <dbReference type="EMBL" id="TQV71008.1"/>
    </source>
</evidence>
<name>A0A545T1A9_9GAMM</name>
<accession>A0A545T1A9</accession>
<protein>
    <submittedName>
        <fullName evidence="1">Uncharacterized protein</fullName>
    </submittedName>
</protein>
<keyword evidence="2" id="KW-1185">Reference proteome</keyword>
<dbReference type="EMBL" id="VIKR01000007">
    <property type="protein sequence ID" value="TQV71008.1"/>
    <property type="molecule type" value="Genomic_DNA"/>
</dbReference>
<proteinExistence type="predicted"/>
<dbReference type="Proteomes" id="UP000317839">
    <property type="component" value="Unassembled WGS sequence"/>
</dbReference>
<sequence length="127" mass="14301">MRIRRNTPINLLMITLLVFSFDTFSQCKVLTENGGWSAQGSRGIVELEFYPDNTLSIHFIKGDQEDPIVIDSIANWICINANVTVETDGVELVGVLEKSIKTGIWSLTFEKGGIDSLSDRKLTQFRY</sequence>
<evidence type="ECO:0000313" key="2">
    <source>
        <dbReference type="Proteomes" id="UP000317839"/>
    </source>
</evidence>
<dbReference type="AlphaFoldDB" id="A0A545T1A9"/>
<reference evidence="1 2" key="1">
    <citation type="submission" date="2019-06" db="EMBL/GenBank/DDBJ databases">
        <title>Draft genome of Aliikangiella marina GYP-15.</title>
        <authorList>
            <person name="Wang G."/>
        </authorList>
    </citation>
    <scope>NUCLEOTIDE SEQUENCE [LARGE SCALE GENOMIC DNA]</scope>
    <source>
        <strain evidence="1 2">GYP-15</strain>
    </source>
</reference>
<gene>
    <name evidence="1" type="ORF">FLL45_22025</name>
</gene>